<protein>
    <recommendedName>
        <fullName evidence="3">WW domain-containing protein</fullName>
    </recommendedName>
</protein>
<reference evidence="1" key="1">
    <citation type="submission" date="2022-06" db="EMBL/GenBank/DDBJ databases">
        <title>Genome public.</title>
        <authorList>
            <person name="Sun Q."/>
        </authorList>
    </citation>
    <scope>NUCLEOTIDE SEQUENCE</scope>
    <source>
        <strain evidence="1">CWNU-1</strain>
    </source>
</reference>
<comment type="caution">
    <text evidence="1">The sequence shown here is derived from an EMBL/GenBank/DDBJ whole genome shotgun (WGS) entry which is preliminary data.</text>
</comment>
<gene>
    <name evidence="1" type="ORF">NBG84_22555</name>
</gene>
<accession>A0ABT0UR69</accession>
<sequence>MGMVRRFRQLIWTLTLLADDGVSVHVACVSGEPGCGADPEGAEDLSVDDAEAWTEYHFRRTGHRRYLFVHCSTKQWDPPADVDPRTIEGVTT</sequence>
<evidence type="ECO:0008006" key="3">
    <source>
        <dbReference type="Google" id="ProtNLM"/>
    </source>
</evidence>
<dbReference type="EMBL" id="JAMQAW010000028">
    <property type="protein sequence ID" value="MCM2391038.1"/>
    <property type="molecule type" value="Genomic_DNA"/>
</dbReference>
<evidence type="ECO:0000313" key="1">
    <source>
        <dbReference type="EMBL" id="MCM2391038.1"/>
    </source>
</evidence>
<keyword evidence="2" id="KW-1185">Reference proteome</keyword>
<evidence type="ECO:0000313" key="2">
    <source>
        <dbReference type="Proteomes" id="UP001431429"/>
    </source>
</evidence>
<proteinExistence type="predicted"/>
<organism evidence="1 2">
    <name type="scientific">Streptomyces albipurpureus</name>
    <dbReference type="NCBI Taxonomy" id="2897419"/>
    <lineage>
        <taxon>Bacteria</taxon>
        <taxon>Bacillati</taxon>
        <taxon>Actinomycetota</taxon>
        <taxon>Actinomycetes</taxon>
        <taxon>Kitasatosporales</taxon>
        <taxon>Streptomycetaceae</taxon>
        <taxon>Streptomyces</taxon>
    </lineage>
</organism>
<dbReference type="Proteomes" id="UP001431429">
    <property type="component" value="Unassembled WGS sequence"/>
</dbReference>
<dbReference type="RefSeq" id="WP_250921370.1">
    <property type="nucleotide sequence ID" value="NZ_JAMQAW010000028.1"/>
</dbReference>
<name>A0ABT0UR69_9ACTN</name>